<evidence type="ECO:0000313" key="2">
    <source>
        <dbReference type="EMBL" id="PRP90817.1"/>
    </source>
</evidence>
<protein>
    <submittedName>
        <fullName evidence="2">Uncharacterized protein</fullName>
    </submittedName>
</protein>
<dbReference type="RefSeq" id="WP_181198331.1">
    <property type="nucleotide sequence ID" value="NZ_PVNK01000268.1"/>
</dbReference>
<comment type="caution">
    <text evidence="2">The sequence shown here is derived from an EMBL/GenBank/DDBJ whole genome shotgun (WGS) entry which is preliminary data.</text>
</comment>
<feature type="region of interest" description="Disordered" evidence="1">
    <location>
        <begin position="1"/>
        <end position="53"/>
    </location>
</feature>
<reference evidence="2 3" key="1">
    <citation type="submission" date="2018-03" db="EMBL/GenBank/DDBJ databases">
        <title>Draft Genome Sequences of the Obligatory Marine Myxobacteria Enhygromyxa salina SWB005.</title>
        <authorList>
            <person name="Poehlein A."/>
            <person name="Moghaddam J.A."/>
            <person name="Harms H."/>
            <person name="Alanjari M."/>
            <person name="Koenig G.M."/>
            <person name="Daniel R."/>
            <person name="Schaeberle T.F."/>
        </authorList>
    </citation>
    <scope>NUCLEOTIDE SEQUENCE [LARGE SCALE GENOMIC DNA]</scope>
    <source>
        <strain evidence="2 3">SWB005</strain>
    </source>
</reference>
<evidence type="ECO:0000256" key="1">
    <source>
        <dbReference type="SAM" id="MobiDB-lite"/>
    </source>
</evidence>
<dbReference type="AlphaFoldDB" id="A0A2S9XD92"/>
<sequence length="53" mass="6041">MASDTNIVRRKRKRRHKNAGHQRKVEQSRRSTTSYDELFAGCGDPGEPAPKSE</sequence>
<keyword evidence="3" id="KW-1185">Reference proteome</keyword>
<name>A0A2S9XD92_9BACT</name>
<feature type="compositionally biased region" description="Basic residues" evidence="1">
    <location>
        <begin position="8"/>
        <end position="22"/>
    </location>
</feature>
<evidence type="ECO:0000313" key="3">
    <source>
        <dbReference type="Proteomes" id="UP000237968"/>
    </source>
</evidence>
<dbReference type="EMBL" id="PVNK01000268">
    <property type="protein sequence ID" value="PRP90817.1"/>
    <property type="molecule type" value="Genomic_DNA"/>
</dbReference>
<organism evidence="2 3">
    <name type="scientific">Enhygromyxa salina</name>
    <dbReference type="NCBI Taxonomy" id="215803"/>
    <lineage>
        <taxon>Bacteria</taxon>
        <taxon>Pseudomonadati</taxon>
        <taxon>Myxococcota</taxon>
        <taxon>Polyangia</taxon>
        <taxon>Nannocystales</taxon>
        <taxon>Nannocystaceae</taxon>
        <taxon>Enhygromyxa</taxon>
    </lineage>
</organism>
<proteinExistence type="predicted"/>
<gene>
    <name evidence="2" type="ORF">ENSA5_61370</name>
</gene>
<dbReference type="Proteomes" id="UP000237968">
    <property type="component" value="Unassembled WGS sequence"/>
</dbReference>
<accession>A0A2S9XD92</accession>